<proteinExistence type="predicted"/>
<feature type="compositionally biased region" description="Polar residues" evidence="1">
    <location>
        <begin position="342"/>
        <end position="367"/>
    </location>
</feature>
<dbReference type="Pfam" id="PF25432">
    <property type="entry name" value="FF_PRPF40A"/>
    <property type="match status" value="1"/>
</dbReference>
<dbReference type="GO" id="GO:0045292">
    <property type="term" value="P:mRNA cis splicing, via spliceosome"/>
    <property type="evidence" value="ECO:0007669"/>
    <property type="project" value="InterPro"/>
</dbReference>
<organism evidence="2 3">
    <name type="scientific">Peltaster fructicola</name>
    <dbReference type="NCBI Taxonomy" id="286661"/>
    <lineage>
        <taxon>Eukaryota</taxon>
        <taxon>Fungi</taxon>
        <taxon>Dikarya</taxon>
        <taxon>Ascomycota</taxon>
        <taxon>Pezizomycotina</taxon>
        <taxon>Dothideomycetes</taxon>
        <taxon>Dothideomycetes incertae sedis</taxon>
        <taxon>Peltaster</taxon>
    </lineage>
</organism>
<dbReference type="OrthoDB" id="187617at2759"/>
<dbReference type="Gene3D" id="1.10.10.440">
    <property type="entry name" value="FF domain"/>
    <property type="match status" value="1"/>
</dbReference>
<evidence type="ECO:0000313" key="3">
    <source>
        <dbReference type="Proteomes" id="UP000503462"/>
    </source>
</evidence>
<keyword evidence="3" id="KW-1185">Reference proteome</keyword>
<feature type="region of interest" description="Disordered" evidence="1">
    <location>
        <begin position="167"/>
        <end position="367"/>
    </location>
</feature>
<evidence type="ECO:0008006" key="4">
    <source>
        <dbReference type="Google" id="ProtNLM"/>
    </source>
</evidence>
<feature type="compositionally biased region" description="Basic and acidic residues" evidence="1">
    <location>
        <begin position="216"/>
        <end position="229"/>
    </location>
</feature>
<accession>A0A6H0Y6M3</accession>
<dbReference type="InterPro" id="IPR039726">
    <property type="entry name" value="Prp40-like"/>
</dbReference>
<feature type="compositionally biased region" description="Basic and acidic residues" evidence="1">
    <location>
        <begin position="240"/>
        <end position="283"/>
    </location>
</feature>
<name>A0A6H0Y6M3_9PEZI</name>
<protein>
    <recommendedName>
        <fullName evidence="4">FF domain-containing protein</fullName>
    </recommendedName>
</protein>
<evidence type="ECO:0000256" key="1">
    <source>
        <dbReference type="SAM" id="MobiDB-lite"/>
    </source>
</evidence>
<feature type="compositionally biased region" description="Basic and acidic residues" evidence="1">
    <location>
        <begin position="167"/>
        <end position="200"/>
    </location>
</feature>
<reference evidence="2 3" key="1">
    <citation type="journal article" date="2016" name="Sci. Rep.">
        <title>Peltaster fructicola genome reveals evolution from an invasive phytopathogen to an ectophytic parasite.</title>
        <authorList>
            <person name="Xu C."/>
            <person name="Chen H."/>
            <person name="Gleason M.L."/>
            <person name="Xu J.R."/>
            <person name="Liu H."/>
            <person name="Zhang R."/>
            <person name="Sun G."/>
        </authorList>
    </citation>
    <scope>NUCLEOTIDE SEQUENCE [LARGE SCALE GENOMIC DNA]</scope>
    <source>
        <strain evidence="2 3">LNHT1506</strain>
    </source>
</reference>
<sequence>MQFYPQIAEDPRYQGLLGMPGSTPIELFWDVVEDEDRRLRPLRNDAYDVLESREFEIKTDTEFAAFEEIMRRDNRTRDIASADLLAIYEKLLEKVKRREEEERMLAEKDFHHAIDALRSAIKHLRPSIHAGDKFEDVSSLIDGLPEARGLDEDARRIAFDKHIKRLQEKASDREKDRARRDRDRDQRNGSRRSYDDERERDRRHRTHSPELDAYEEDRRKAQAARERQYRKASFGLTPPPRDRRDDRDRRDKYGSVYERERKERELERERSYISRADPRDRGKISTLDYGDDDTGDSVPGSTRKRRESDISASSKRDPKRARRSDRETSAPQPMDVDKQEIAMQSGSHIPSVSTRLSMGSWMNSTSI</sequence>
<evidence type="ECO:0000313" key="2">
    <source>
        <dbReference type="EMBL" id="QIX02250.1"/>
    </source>
</evidence>
<dbReference type="PANTHER" id="PTHR11864:SF0">
    <property type="entry name" value="PRP40 PRE-MRNA PROCESSING FACTOR 40 HOMOLOG A (YEAST)"/>
    <property type="match status" value="1"/>
</dbReference>
<dbReference type="Proteomes" id="UP000503462">
    <property type="component" value="Chromosome 5"/>
</dbReference>
<dbReference type="GO" id="GO:0003723">
    <property type="term" value="F:RNA binding"/>
    <property type="evidence" value="ECO:0007669"/>
    <property type="project" value="TreeGrafter"/>
</dbReference>
<dbReference type="AlphaFoldDB" id="A0A6H0Y6M3"/>
<dbReference type="EMBL" id="CP051143">
    <property type="protein sequence ID" value="QIX02250.1"/>
    <property type="molecule type" value="Genomic_DNA"/>
</dbReference>
<dbReference type="GO" id="GO:0005685">
    <property type="term" value="C:U1 snRNP"/>
    <property type="evidence" value="ECO:0007669"/>
    <property type="project" value="TreeGrafter"/>
</dbReference>
<dbReference type="GO" id="GO:0071004">
    <property type="term" value="C:U2-type prespliceosome"/>
    <property type="evidence" value="ECO:0007669"/>
    <property type="project" value="TreeGrafter"/>
</dbReference>
<dbReference type="InterPro" id="IPR036517">
    <property type="entry name" value="FF_domain_sf"/>
</dbReference>
<dbReference type="PANTHER" id="PTHR11864">
    <property type="entry name" value="PRE-MRNA-PROCESSING PROTEIN PRP40"/>
    <property type="match status" value="1"/>
</dbReference>
<gene>
    <name evidence="2" type="ORF">AMS68_007767</name>
</gene>